<dbReference type="CDD" id="cd09865">
    <property type="entry name" value="PIN_ScUtp23p-like"/>
    <property type="match status" value="1"/>
</dbReference>
<evidence type="ECO:0000256" key="3">
    <source>
        <dbReference type="ARBA" id="ARBA00022552"/>
    </source>
</evidence>
<comment type="subcellular location">
    <subcellularLocation>
        <location evidence="1">Nucleus</location>
        <location evidence="1">Nucleolus</location>
    </subcellularLocation>
</comment>
<evidence type="ECO:0000256" key="8">
    <source>
        <dbReference type="SAM" id="MobiDB-lite"/>
    </source>
</evidence>
<evidence type="ECO:0000256" key="4">
    <source>
        <dbReference type="ARBA" id="ARBA00023242"/>
    </source>
</evidence>
<dbReference type="GO" id="GO:0032040">
    <property type="term" value="C:small-subunit processome"/>
    <property type="evidence" value="ECO:0007669"/>
    <property type="project" value="InterPro"/>
</dbReference>
<keyword evidence="2" id="KW-0690">Ribosome biogenesis</keyword>
<feature type="compositionally biased region" description="Basic and acidic residues" evidence="8">
    <location>
        <begin position="236"/>
        <end position="246"/>
    </location>
</feature>
<organism evidence="9 10">
    <name type="scientific">Venturia nashicola</name>
    <dbReference type="NCBI Taxonomy" id="86259"/>
    <lineage>
        <taxon>Eukaryota</taxon>
        <taxon>Fungi</taxon>
        <taxon>Dikarya</taxon>
        <taxon>Ascomycota</taxon>
        <taxon>Pezizomycotina</taxon>
        <taxon>Dothideomycetes</taxon>
        <taxon>Pleosporomycetidae</taxon>
        <taxon>Venturiales</taxon>
        <taxon>Venturiaceae</taxon>
        <taxon>Venturia</taxon>
    </lineage>
</organism>
<feature type="compositionally biased region" description="Low complexity" evidence="8">
    <location>
        <begin position="287"/>
        <end position="300"/>
    </location>
</feature>
<gene>
    <name evidence="9" type="ORF">E6O75_ATG11622</name>
</gene>
<feature type="compositionally biased region" description="Basic and acidic residues" evidence="8">
    <location>
        <begin position="275"/>
        <end position="285"/>
    </location>
</feature>
<dbReference type="FunFam" id="3.40.50.1010:FF:000006">
    <property type="entry name" value="rRNA-processing protein UTP23 homolog"/>
    <property type="match status" value="1"/>
</dbReference>
<reference evidence="9 10" key="1">
    <citation type="submission" date="2019-04" db="EMBL/GenBank/DDBJ databases">
        <title>High contiguity whole genome sequence and gene annotation resource for two Venturia nashicola isolates.</title>
        <authorList>
            <person name="Prokchorchik M."/>
            <person name="Won K."/>
            <person name="Lee Y."/>
            <person name="Choi E.D."/>
            <person name="Segonzac C."/>
            <person name="Sohn K.H."/>
        </authorList>
    </citation>
    <scope>NUCLEOTIDE SEQUENCE [LARGE SCALE GENOMIC DNA]</scope>
    <source>
        <strain evidence="9 10">PRI2</strain>
    </source>
</reference>
<dbReference type="InterPro" id="IPR029060">
    <property type="entry name" value="PIN-like_dom_sf"/>
</dbReference>
<evidence type="ECO:0000256" key="5">
    <source>
        <dbReference type="ARBA" id="ARBA00037300"/>
    </source>
</evidence>
<comment type="function">
    <text evidence="5">Involved in rRNA-processing and ribosome biogenesis.</text>
</comment>
<dbReference type="Gene3D" id="3.40.50.1010">
    <property type="entry name" value="5'-nuclease"/>
    <property type="match status" value="1"/>
</dbReference>
<comment type="similarity">
    <text evidence="6">Belongs to the UTP23/FCF1 family. UTP23 subfamily.</text>
</comment>
<evidence type="ECO:0000313" key="9">
    <source>
        <dbReference type="EMBL" id="TID16504.1"/>
    </source>
</evidence>
<feature type="region of interest" description="Disordered" evidence="8">
    <location>
        <begin position="175"/>
        <end position="194"/>
    </location>
</feature>
<feature type="region of interest" description="Disordered" evidence="8">
    <location>
        <begin position="214"/>
        <end position="339"/>
    </location>
</feature>
<dbReference type="Proteomes" id="UP000298493">
    <property type="component" value="Unassembled WGS sequence"/>
</dbReference>
<proteinExistence type="inferred from homology"/>
<evidence type="ECO:0000256" key="1">
    <source>
        <dbReference type="ARBA" id="ARBA00004604"/>
    </source>
</evidence>
<name>A0A4Z1NZ52_9PEZI</name>
<dbReference type="PANTHER" id="PTHR12416">
    <property type="entry name" value="RRNA-PROCESSING PROTEIN UTP23 HOMOLOG"/>
    <property type="match status" value="1"/>
</dbReference>
<evidence type="ECO:0000256" key="2">
    <source>
        <dbReference type="ARBA" id="ARBA00022517"/>
    </source>
</evidence>
<accession>A0A4Z1NZ52</accession>
<dbReference type="AlphaFoldDB" id="A0A4Z1NZ52"/>
<evidence type="ECO:0000256" key="7">
    <source>
        <dbReference type="ARBA" id="ARBA00076388"/>
    </source>
</evidence>
<dbReference type="EMBL" id="SNSC02000018">
    <property type="protein sequence ID" value="TID16504.1"/>
    <property type="molecule type" value="Genomic_DNA"/>
</dbReference>
<keyword evidence="10" id="KW-1185">Reference proteome</keyword>
<dbReference type="SUPFAM" id="SSF88723">
    <property type="entry name" value="PIN domain-like"/>
    <property type="match status" value="1"/>
</dbReference>
<protein>
    <recommendedName>
        <fullName evidence="7">U three protein 23</fullName>
    </recommendedName>
</protein>
<keyword evidence="3" id="KW-0698">rRNA processing</keyword>
<dbReference type="STRING" id="86259.A0A4Z1NZ52"/>
<evidence type="ECO:0000256" key="6">
    <source>
        <dbReference type="ARBA" id="ARBA00038503"/>
    </source>
</evidence>
<dbReference type="InterPro" id="IPR006984">
    <property type="entry name" value="Fcf1/UTP23"/>
</dbReference>
<dbReference type="Pfam" id="PF04900">
    <property type="entry name" value="Fcf1"/>
    <property type="match status" value="1"/>
</dbReference>
<sequence>MRGKRSKQYRKLMQQYALGFGFREPYQVIVTSDIIEDAARFQMDLTGGISRTLHGEVKPLITQCSIRHMYNATPKNENLILQAKTYERRRCGHLPDEDPKSELECLKSVVDSKENGTNKHRYVVATQDQALRAQMRAIPVVPLIYINRSVMIMEPMADATATIREREERAKFKAGLKPKRGSTITGKRLREDDDEQDHFLGREGNALLQSVLATAPPPTADSPAEAPPAKKKRKAPKEFRSPDMQKSKVKGAAKSVSSSEPLSEEALEKKAKKAKRDEEKWERRMANRAAAAAAAPTPIAAKEEVSASIDGADGVVKRKRKHKSKPKAETGDDPVGADD</sequence>
<evidence type="ECO:0000313" key="10">
    <source>
        <dbReference type="Proteomes" id="UP000298493"/>
    </source>
</evidence>
<feature type="compositionally biased region" description="Low complexity" evidence="8">
    <location>
        <begin position="250"/>
        <end position="261"/>
    </location>
</feature>
<keyword evidence="4" id="KW-0539">Nucleus</keyword>
<dbReference type="GO" id="GO:0006364">
    <property type="term" value="P:rRNA processing"/>
    <property type="evidence" value="ECO:0007669"/>
    <property type="project" value="UniProtKB-KW"/>
</dbReference>
<comment type="caution">
    <text evidence="9">The sequence shown here is derived from an EMBL/GenBank/DDBJ whole genome shotgun (WGS) entry which is preliminary data.</text>
</comment>